<reference evidence="2" key="1">
    <citation type="journal article" date="2019" name="Environ. Microbiol.">
        <title>Fungal ecological strategies reflected in gene transcription - a case study of two litter decomposers.</title>
        <authorList>
            <person name="Barbi F."/>
            <person name="Kohler A."/>
            <person name="Barry K."/>
            <person name="Baskaran P."/>
            <person name="Daum C."/>
            <person name="Fauchery L."/>
            <person name="Ihrmark K."/>
            <person name="Kuo A."/>
            <person name="LaButti K."/>
            <person name="Lipzen A."/>
            <person name="Morin E."/>
            <person name="Grigoriev I.V."/>
            <person name="Henrissat B."/>
            <person name="Lindahl B."/>
            <person name="Martin F."/>
        </authorList>
    </citation>
    <scope>NUCLEOTIDE SEQUENCE</scope>
    <source>
        <strain evidence="2">JB14</strain>
    </source>
</reference>
<feature type="compositionally biased region" description="Basic and acidic residues" evidence="1">
    <location>
        <begin position="1"/>
        <end position="16"/>
    </location>
</feature>
<dbReference type="EMBL" id="ML769387">
    <property type="protein sequence ID" value="KAE9409745.1"/>
    <property type="molecule type" value="Genomic_DNA"/>
</dbReference>
<gene>
    <name evidence="2" type="ORF">BT96DRAFT_984785</name>
</gene>
<accession>A0A6A4IMT8</accession>
<feature type="region of interest" description="Disordered" evidence="1">
    <location>
        <begin position="1"/>
        <end position="44"/>
    </location>
</feature>
<name>A0A6A4IMT8_9AGAR</name>
<keyword evidence="3" id="KW-1185">Reference proteome</keyword>
<evidence type="ECO:0000256" key="1">
    <source>
        <dbReference type="SAM" id="MobiDB-lite"/>
    </source>
</evidence>
<sequence length="134" mass="14679">MDRYEMDEMDDLKYDNDLPTSAEEDEESSDSASAASSSAHFSPRRRRLEFEFKKHGQGREEVGNGADSVGIATNTTTETFPLPSTYAPLACSHCFAMATTEDSVIAESPRAAINRVADTFPATWKCFVGSPLDN</sequence>
<organism evidence="2 3">
    <name type="scientific">Gymnopus androsaceus JB14</name>
    <dbReference type="NCBI Taxonomy" id="1447944"/>
    <lineage>
        <taxon>Eukaryota</taxon>
        <taxon>Fungi</taxon>
        <taxon>Dikarya</taxon>
        <taxon>Basidiomycota</taxon>
        <taxon>Agaricomycotina</taxon>
        <taxon>Agaricomycetes</taxon>
        <taxon>Agaricomycetidae</taxon>
        <taxon>Agaricales</taxon>
        <taxon>Marasmiineae</taxon>
        <taxon>Omphalotaceae</taxon>
        <taxon>Gymnopus</taxon>
    </lineage>
</organism>
<dbReference type="AlphaFoldDB" id="A0A6A4IMT8"/>
<evidence type="ECO:0000313" key="2">
    <source>
        <dbReference type="EMBL" id="KAE9409745.1"/>
    </source>
</evidence>
<dbReference type="Proteomes" id="UP000799118">
    <property type="component" value="Unassembled WGS sequence"/>
</dbReference>
<protein>
    <submittedName>
        <fullName evidence="2">Uncharacterized protein</fullName>
    </submittedName>
</protein>
<evidence type="ECO:0000313" key="3">
    <source>
        <dbReference type="Proteomes" id="UP000799118"/>
    </source>
</evidence>
<proteinExistence type="predicted"/>
<feature type="compositionally biased region" description="Low complexity" evidence="1">
    <location>
        <begin position="30"/>
        <end position="39"/>
    </location>
</feature>